<dbReference type="GO" id="GO:0050660">
    <property type="term" value="F:flavin adenine dinucleotide binding"/>
    <property type="evidence" value="ECO:0007669"/>
    <property type="project" value="TreeGrafter"/>
</dbReference>
<dbReference type="AlphaFoldDB" id="A0A7W7CG86"/>
<dbReference type="FunFam" id="3.50.50.60:FF:000042">
    <property type="entry name" value="Dimethylaniline monooxygenase [N-oxide-forming]"/>
    <property type="match status" value="1"/>
</dbReference>
<comment type="caution">
    <text evidence="2">The sequence shown here is derived from an EMBL/GenBank/DDBJ whole genome shotgun (WGS) entry which is preliminary data.</text>
</comment>
<dbReference type="PRINTS" id="PR00368">
    <property type="entry name" value="FADPNR"/>
</dbReference>
<dbReference type="Gene3D" id="3.50.50.60">
    <property type="entry name" value="FAD/NAD(P)-binding domain"/>
    <property type="match status" value="1"/>
</dbReference>
<dbReference type="InterPro" id="IPR050982">
    <property type="entry name" value="Auxin_biosynth/cation_transpt"/>
</dbReference>
<dbReference type="PRINTS" id="PR00469">
    <property type="entry name" value="PNDRDTASEII"/>
</dbReference>
<accession>A0A7W7CG86</accession>
<dbReference type="Proteomes" id="UP000533598">
    <property type="component" value="Unassembled WGS sequence"/>
</dbReference>
<evidence type="ECO:0000313" key="3">
    <source>
        <dbReference type="Proteomes" id="UP000533598"/>
    </source>
</evidence>
<name>A0A7W7CG86_9PSEU</name>
<dbReference type="RefSeq" id="WP_246492653.1">
    <property type="nucleotide sequence ID" value="NZ_BAAAUI010000005.1"/>
</dbReference>
<sequence length="367" mass="39579">MMITDQHAPTTDRAIVIGGGQSGLAAACALRTHGFQPVLLEAGPEPVGSWPMYYDSLVLFSPAHLNALPGMPFPGDPAHYPTRDQVIDYLRGYAETLDCEIHTGRRVTSVLCDREGFVVTTQTGETWHAPVVVSATGNFSTPHRPDLGLTEFTGQVLHSSEYRNPAEFAGKRVVVVGAGNSGVQIAVELAETAEKVTLVSRQPVKIADLQGMEAFWTFMKHLGRLPLGAALARTGLLVGQQVIDNVGGYRTALRKGKPTHRPLFTKATATHLHWPNDTKEQVDTIILATGFRPTLEHLRPLGALDRAGNPHHRNGLSTTHPGLAYVGLLGQRALYTAALGGAGWDACHVAKTLRQRLPRKTPACCAH</sequence>
<keyword evidence="1" id="KW-0560">Oxidoreductase</keyword>
<reference evidence="2 3" key="1">
    <citation type="submission" date="2020-08" db="EMBL/GenBank/DDBJ databases">
        <title>Sequencing the genomes of 1000 actinobacteria strains.</title>
        <authorList>
            <person name="Klenk H.-P."/>
        </authorList>
    </citation>
    <scope>NUCLEOTIDE SEQUENCE [LARGE SCALE GENOMIC DNA]</scope>
    <source>
        <strain evidence="2 3">DSM 44230</strain>
    </source>
</reference>
<dbReference type="InterPro" id="IPR036188">
    <property type="entry name" value="FAD/NAD-bd_sf"/>
</dbReference>
<dbReference type="PANTHER" id="PTHR43539">
    <property type="entry name" value="FLAVIN-BINDING MONOOXYGENASE-LIKE PROTEIN (AFU_ORTHOLOGUE AFUA_4G09220)"/>
    <property type="match status" value="1"/>
</dbReference>
<dbReference type="SUPFAM" id="SSF51905">
    <property type="entry name" value="FAD/NAD(P)-binding domain"/>
    <property type="match status" value="2"/>
</dbReference>
<organism evidence="2 3">
    <name type="scientific">Crossiella cryophila</name>
    <dbReference type="NCBI Taxonomy" id="43355"/>
    <lineage>
        <taxon>Bacteria</taxon>
        <taxon>Bacillati</taxon>
        <taxon>Actinomycetota</taxon>
        <taxon>Actinomycetes</taxon>
        <taxon>Pseudonocardiales</taxon>
        <taxon>Pseudonocardiaceae</taxon>
        <taxon>Crossiella</taxon>
    </lineage>
</organism>
<gene>
    <name evidence="2" type="ORF">HNR67_006741</name>
</gene>
<protein>
    <submittedName>
        <fullName evidence="2">Putative flavoprotein involved in K+ transport</fullName>
    </submittedName>
</protein>
<keyword evidence="3" id="KW-1185">Reference proteome</keyword>
<dbReference type="Pfam" id="PF13738">
    <property type="entry name" value="Pyr_redox_3"/>
    <property type="match status" value="1"/>
</dbReference>
<evidence type="ECO:0000256" key="1">
    <source>
        <dbReference type="ARBA" id="ARBA00023002"/>
    </source>
</evidence>
<proteinExistence type="predicted"/>
<evidence type="ECO:0000313" key="2">
    <source>
        <dbReference type="EMBL" id="MBB4680623.1"/>
    </source>
</evidence>
<dbReference type="GO" id="GO:0004497">
    <property type="term" value="F:monooxygenase activity"/>
    <property type="evidence" value="ECO:0007669"/>
    <property type="project" value="TreeGrafter"/>
</dbReference>
<dbReference type="PANTHER" id="PTHR43539:SF78">
    <property type="entry name" value="FLAVIN-CONTAINING MONOOXYGENASE"/>
    <property type="match status" value="1"/>
</dbReference>
<dbReference type="EMBL" id="JACHMH010000001">
    <property type="protein sequence ID" value="MBB4680623.1"/>
    <property type="molecule type" value="Genomic_DNA"/>
</dbReference>